<dbReference type="Gene3D" id="3.40.50.2000">
    <property type="entry name" value="Glycogen Phosphorylase B"/>
    <property type="match status" value="2"/>
</dbReference>
<dbReference type="InterPro" id="IPR050271">
    <property type="entry name" value="UDP-glycosyltransferase"/>
</dbReference>
<dbReference type="InterPro" id="IPR002213">
    <property type="entry name" value="UDP_glucos_trans"/>
</dbReference>
<dbReference type="PROSITE" id="PS00375">
    <property type="entry name" value="UDPGT"/>
    <property type="match status" value="1"/>
</dbReference>
<evidence type="ECO:0000256" key="2">
    <source>
        <dbReference type="ARBA" id="ARBA00022679"/>
    </source>
</evidence>
<reference evidence="4" key="1">
    <citation type="submission" date="2017-10" db="EMBL/GenBank/DDBJ databases">
        <title>Draft genome sequence of the planktic cyanobacteria Tychonema bourrellyi isolated from alpine lentic freshwater.</title>
        <authorList>
            <person name="Tett A."/>
            <person name="Armanini F."/>
            <person name="Asnicar F."/>
            <person name="Boscaini A."/>
            <person name="Pasolli E."/>
            <person name="Zolfo M."/>
            <person name="Donati C."/>
            <person name="Salmaso N."/>
            <person name="Segata N."/>
        </authorList>
    </citation>
    <scope>NUCLEOTIDE SEQUENCE</scope>
    <source>
        <strain evidence="4">FEM_GT703</strain>
    </source>
</reference>
<dbReference type="PANTHER" id="PTHR48043:SF145">
    <property type="entry name" value="FI06409P-RELATED"/>
    <property type="match status" value="1"/>
</dbReference>
<keyword evidence="1 3" id="KW-0328">Glycosyltransferase</keyword>
<dbReference type="PANTHER" id="PTHR48043">
    <property type="entry name" value="EG:EG0003.4 PROTEIN-RELATED"/>
    <property type="match status" value="1"/>
</dbReference>
<comment type="similarity">
    <text evidence="3">Belongs to the UDP-glycosyltransferase family.</text>
</comment>
<dbReference type="RefSeq" id="WP_096830718.1">
    <property type="nucleotide sequence ID" value="NZ_NXIB02000003.1"/>
</dbReference>
<dbReference type="CDD" id="cd03784">
    <property type="entry name" value="GT1_Gtf-like"/>
    <property type="match status" value="1"/>
</dbReference>
<dbReference type="Proteomes" id="UP000226442">
    <property type="component" value="Unassembled WGS sequence"/>
</dbReference>
<proteinExistence type="inferred from homology"/>
<comment type="caution">
    <text evidence="4">The sequence shown here is derived from an EMBL/GenBank/DDBJ whole genome shotgun (WGS) entry which is preliminary data.</text>
</comment>
<sequence>MKKHIMFVSLPFRGHASQMIVLAQELLGRGYQVSFALSEDTRDWVNNTGVIFHPWDPNLEASDLKKNYSSDSIWYQASQEQSVWRGEKMMLEEMTASYVSMYKTLKPIFSDHRPDLIVVDRAVTAAMDLSWQMKIPCIIQSRFLGNFVQTPSNLPGYGTSYSIKMNRWEKIINRLRQLWILPQFLPALKKLNQVRKDCCGCQNLPDHFSQNLIIAGTYFGIEIPRPIPPLVKMVGPIFPQKIEPISPSLKEWLEAGEEDTVVIYIAFGTLVTLEPWQAKALVEGLTHPQYRVLWSIPKPQQCCLPPLPPSFRIESFVPQQAVLSHPTIRVFVSHCGMNSINESLYFGKPILALPFLGDQYYNAARLLDLGVALKLNKKTIKSDEVRQKVDLLVKNPSYTDKANKMSAILKRTRGRELAADIIETTLDVGISHLVPELIYE</sequence>
<dbReference type="EMBL" id="NXIB02000003">
    <property type="protein sequence ID" value="PHX57226.1"/>
    <property type="molecule type" value="Genomic_DNA"/>
</dbReference>
<evidence type="ECO:0000313" key="4">
    <source>
        <dbReference type="EMBL" id="PHX57226.1"/>
    </source>
</evidence>
<dbReference type="SMR" id="A0A2G4F643"/>
<keyword evidence="2 3" id="KW-0808">Transferase</keyword>
<dbReference type="GO" id="GO:0008194">
    <property type="term" value="F:UDP-glycosyltransferase activity"/>
    <property type="evidence" value="ECO:0007669"/>
    <property type="project" value="InterPro"/>
</dbReference>
<evidence type="ECO:0000256" key="1">
    <source>
        <dbReference type="ARBA" id="ARBA00022676"/>
    </source>
</evidence>
<evidence type="ECO:0000256" key="3">
    <source>
        <dbReference type="RuleBase" id="RU003718"/>
    </source>
</evidence>
<organism evidence="4 5">
    <name type="scientific">Tychonema bourrellyi FEM_GT703</name>
    <dbReference type="NCBI Taxonomy" id="2040638"/>
    <lineage>
        <taxon>Bacteria</taxon>
        <taxon>Bacillati</taxon>
        <taxon>Cyanobacteriota</taxon>
        <taxon>Cyanophyceae</taxon>
        <taxon>Oscillatoriophycideae</taxon>
        <taxon>Oscillatoriales</taxon>
        <taxon>Microcoleaceae</taxon>
        <taxon>Tychonema</taxon>
    </lineage>
</organism>
<dbReference type="SUPFAM" id="SSF53756">
    <property type="entry name" value="UDP-Glycosyltransferase/glycogen phosphorylase"/>
    <property type="match status" value="1"/>
</dbReference>
<accession>A0A2G4F643</accession>
<dbReference type="OrthoDB" id="9805366at2"/>
<evidence type="ECO:0000313" key="5">
    <source>
        <dbReference type="Proteomes" id="UP000226442"/>
    </source>
</evidence>
<protein>
    <submittedName>
        <fullName evidence="4">Glycosyltransferase</fullName>
    </submittedName>
</protein>
<dbReference type="Pfam" id="PF00201">
    <property type="entry name" value="UDPGT"/>
    <property type="match status" value="1"/>
</dbReference>
<keyword evidence="5" id="KW-1185">Reference proteome</keyword>
<gene>
    <name evidence="4" type="ORF">CP500_000850</name>
</gene>
<dbReference type="AlphaFoldDB" id="A0A2G4F643"/>
<dbReference type="InterPro" id="IPR035595">
    <property type="entry name" value="UDP_glycos_trans_CS"/>
</dbReference>
<name>A0A2G4F643_9CYAN</name>